<dbReference type="SUPFAM" id="SSF51395">
    <property type="entry name" value="FMN-linked oxidoreductases"/>
    <property type="match status" value="1"/>
</dbReference>
<keyword evidence="4 12" id="KW-0285">Flavoprotein</keyword>
<dbReference type="InterPro" id="IPR013785">
    <property type="entry name" value="Aldolase_TIM"/>
</dbReference>
<name>A0A7U6GFF8_CALEA</name>
<comment type="cofactor">
    <cofactor evidence="1 12 14">
        <name>FMN</name>
        <dbReference type="ChEBI" id="CHEBI:58210"/>
    </cofactor>
</comment>
<comment type="catalytic activity">
    <reaction evidence="10">
        <text>a 5,6-dihydrouridine in tRNA + NADP(+) = a uridine in tRNA + NADPH + H(+)</text>
        <dbReference type="Rhea" id="RHEA:23624"/>
        <dbReference type="Rhea" id="RHEA-COMP:13339"/>
        <dbReference type="Rhea" id="RHEA-COMP:13887"/>
        <dbReference type="ChEBI" id="CHEBI:15378"/>
        <dbReference type="ChEBI" id="CHEBI:57783"/>
        <dbReference type="ChEBI" id="CHEBI:58349"/>
        <dbReference type="ChEBI" id="CHEBI:65315"/>
        <dbReference type="ChEBI" id="CHEBI:74443"/>
    </reaction>
</comment>
<evidence type="ECO:0000256" key="6">
    <source>
        <dbReference type="ARBA" id="ARBA00022694"/>
    </source>
</evidence>
<dbReference type="InterPro" id="IPR024036">
    <property type="entry name" value="tRNA-dHydroUridine_Synthase_C"/>
</dbReference>
<dbReference type="PANTHER" id="PTHR45846">
    <property type="entry name" value="TRNA-DIHYDROURIDINE(47) SYNTHASE [NAD(P)(+)]-LIKE"/>
    <property type="match status" value="1"/>
</dbReference>
<dbReference type="GO" id="GO:0000049">
    <property type="term" value="F:tRNA binding"/>
    <property type="evidence" value="ECO:0007669"/>
    <property type="project" value="UniProtKB-KW"/>
</dbReference>
<evidence type="ECO:0000256" key="8">
    <source>
        <dbReference type="ARBA" id="ARBA00022884"/>
    </source>
</evidence>
<reference evidence="16 17" key="1">
    <citation type="submission" date="2011-01" db="EMBL/GenBank/DDBJ databases">
        <title>Whole genome sequence of Caldisericum exile AZM16c01.</title>
        <authorList>
            <person name="Narita-Yamada S."/>
            <person name="Kawakoshi A."/>
            <person name="Nakamura S."/>
            <person name="Sasagawa M."/>
            <person name="Fukada J."/>
            <person name="Sekine M."/>
            <person name="Kato Y."/>
            <person name="Fukai R."/>
            <person name="Sasaki K."/>
            <person name="Hanamaki A."/>
            <person name="Narita H."/>
            <person name="Konno Y."/>
            <person name="Mori K."/>
            <person name="Yamazaki S."/>
            <person name="Suzuki K."/>
            <person name="Fujita N."/>
        </authorList>
    </citation>
    <scope>NUCLEOTIDE SEQUENCE [LARGE SCALE GENOMIC DNA]</scope>
    <source>
        <strain evidence="17">DSM 21853 / NBRC 104410 / AZM16c01</strain>
    </source>
</reference>
<evidence type="ECO:0000256" key="14">
    <source>
        <dbReference type="PIRSR" id="PIRSR006621-2"/>
    </source>
</evidence>
<protein>
    <recommendedName>
        <fullName evidence="12">tRNA-dihydrouridine synthase</fullName>
        <ecNumber evidence="12">1.3.1.-</ecNumber>
    </recommendedName>
</protein>
<evidence type="ECO:0000256" key="4">
    <source>
        <dbReference type="ARBA" id="ARBA00022630"/>
    </source>
</evidence>
<dbReference type="AlphaFoldDB" id="A0A7U6GFF8"/>
<dbReference type="EC" id="1.3.1.-" evidence="12"/>
<accession>A0A7U6GFF8</accession>
<evidence type="ECO:0000256" key="13">
    <source>
        <dbReference type="PIRSR" id="PIRSR006621-1"/>
    </source>
</evidence>
<dbReference type="Proteomes" id="UP000004793">
    <property type="component" value="Chromosome"/>
</dbReference>
<keyword evidence="5 12" id="KW-0288">FMN</keyword>
<keyword evidence="8" id="KW-0694">RNA-binding</keyword>
<feature type="binding site" evidence="14">
    <location>
        <position position="137"/>
    </location>
    <ligand>
        <name>FMN</name>
        <dbReference type="ChEBI" id="CHEBI:58210"/>
    </ligand>
</feature>
<dbReference type="InterPro" id="IPR035587">
    <property type="entry name" value="DUS-like_FMN-bd"/>
</dbReference>
<evidence type="ECO:0000256" key="5">
    <source>
        <dbReference type="ARBA" id="ARBA00022643"/>
    </source>
</evidence>
<gene>
    <name evidence="16" type="ordered locus">CSE_12480</name>
</gene>
<feature type="binding site" evidence="14">
    <location>
        <begin position="223"/>
        <end position="224"/>
    </location>
    <ligand>
        <name>FMN</name>
        <dbReference type="ChEBI" id="CHEBI:58210"/>
    </ligand>
</feature>
<keyword evidence="6 12" id="KW-0819">tRNA processing</keyword>
<feature type="active site" description="Proton donor" evidence="13">
    <location>
        <position position="98"/>
    </location>
</feature>
<evidence type="ECO:0000256" key="3">
    <source>
        <dbReference type="ARBA" id="ARBA00022555"/>
    </source>
</evidence>
<dbReference type="Gene3D" id="3.20.20.70">
    <property type="entry name" value="Aldolase class I"/>
    <property type="match status" value="1"/>
</dbReference>
<evidence type="ECO:0000259" key="15">
    <source>
        <dbReference type="Pfam" id="PF01207"/>
    </source>
</evidence>
<dbReference type="GO" id="GO:0017150">
    <property type="term" value="F:tRNA dihydrouridine synthase activity"/>
    <property type="evidence" value="ECO:0007669"/>
    <property type="project" value="InterPro"/>
</dbReference>
<dbReference type="Pfam" id="PF01207">
    <property type="entry name" value="Dus"/>
    <property type="match status" value="1"/>
</dbReference>
<keyword evidence="14" id="KW-0547">Nucleotide-binding</keyword>
<evidence type="ECO:0000313" key="17">
    <source>
        <dbReference type="Proteomes" id="UP000004793"/>
    </source>
</evidence>
<comment type="function">
    <text evidence="2 12">Catalyzes the synthesis of 5,6-dihydrouridine (D), a modified base found in the D-loop of most tRNAs, via the reduction of the C5-C6 double bond in target uridines.</text>
</comment>
<keyword evidence="17" id="KW-1185">Reference proteome</keyword>
<sequence length="326" mass="36522">MNRLNPEIPIFLAPLAGYTDSPFRRVVRSFGAGIVFTEMVSVMGIKFKDKNTLGLLKFYPEEHPIFVQLFGSDIDAFAHASKFVTNLKFDGIDINAGCPVPKIVKDGSGSYLLKDLTRLAKIVHAVKSSSDLPVSLKVRKGFNKGENVLSGVLKIAENEGVSFLTIHAITTEEGFKKESEDWDAIAEIVAKAKIPIVANGGVEEEEDVKALFEKTNAPYVMIGRATIGRPWFLKSSYKFLKENIKLDIPNKEKIDIIVRHIESAVEFYGEEKGIVEMRKHFIKYARGIRRAAEFRRYANSIKTKEEAIALVRAFFDETEVKDGRTS</sequence>
<dbReference type="PROSITE" id="PS01136">
    <property type="entry name" value="UPF0034"/>
    <property type="match status" value="1"/>
</dbReference>
<keyword evidence="9 12" id="KW-0560">Oxidoreductase</keyword>
<feature type="binding site" evidence="14">
    <location>
        <position position="167"/>
    </location>
    <ligand>
        <name>FMN</name>
        <dbReference type="ChEBI" id="CHEBI:58210"/>
    </ligand>
</feature>
<evidence type="ECO:0000256" key="2">
    <source>
        <dbReference type="ARBA" id="ARBA00002790"/>
    </source>
</evidence>
<dbReference type="PIRSF" id="PIRSF006621">
    <property type="entry name" value="Dus"/>
    <property type="match status" value="1"/>
</dbReference>
<dbReference type="CDD" id="cd02801">
    <property type="entry name" value="DUS_like_FMN"/>
    <property type="match status" value="1"/>
</dbReference>
<dbReference type="KEGG" id="cex:CSE_12480"/>
<dbReference type="PANTHER" id="PTHR45846:SF1">
    <property type="entry name" value="TRNA-DIHYDROURIDINE(47) SYNTHASE [NAD(P)(+)]-LIKE"/>
    <property type="match status" value="1"/>
</dbReference>
<organism evidence="16 17">
    <name type="scientific">Caldisericum exile (strain DSM 21853 / NBRC 104410 / AZM16c01)</name>
    <dbReference type="NCBI Taxonomy" id="511051"/>
    <lineage>
        <taxon>Bacteria</taxon>
        <taxon>Pseudomonadati</taxon>
        <taxon>Caldisericota/Cryosericota group</taxon>
        <taxon>Caldisericota</taxon>
        <taxon>Caldisericia</taxon>
        <taxon>Caldisericales</taxon>
        <taxon>Caldisericaceae</taxon>
        <taxon>Caldisericum</taxon>
    </lineage>
</organism>
<evidence type="ECO:0000313" key="16">
    <source>
        <dbReference type="EMBL" id="BAL81374.1"/>
    </source>
</evidence>
<proteinExistence type="inferred from homology"/>
<evidence type="ECO:0000256" key="10">
    <source>
        <dbReference type="ARBA" id="ARBA00048205"/>
    </source>
</evidence>
<evidence type="ECO:0000256" key="11">
    <source>
        <dbReference type="ARBA" id="ARBA00048802"/>
    </source>
</evidence>
<comment type="catalytic activity">
    <reaction evidence="11">
        <text>a 5,6-dihydrouridine in tRNA + NAD(+) = a uridine in tRNA + NADH + H(+)</text>
        <dbReference type="Rhea" id="RHEA:54452"/>
        <dbReference type="Rhea" id="RHEA-COMP:13339"/>
        <dbReference type="Rhea" id="RHEA-COMP:13887"/>
        <dbReference type="ChEBI" id="CHEBI:15378"/>
        <dbReference type="ChEBI" id="CHEBI:57540"/>
        <dbReference type="ChEBI" id="CHEBI:57945"/>
        <dbReference type="ChEBI" id="CHEBI:65315"/>
        <dbReference type="ChEBI" id="CHEBI:74443"/>
    </reaction>
</comment>
<feature type="binding site" evidence="14">
    <location>
        <position position="68"/>
    </location>
    <ligand>
        <name>FMN</name>
        <dbReference type="ChEBI" id="CHEBI:58210"/>
    </ligand>
</feature>
<dbReference type="InterPro" id="IPR018517">
    <property type="entry name" value="tRNA_hU_synthase_CS"/>
</dbReference>
<evidence type="ECO:0000256" key="12">
    <source>
        <dbReference type="PIRNR" id="PIRNR006621"/>
    </source>
</evidence>
<evidence type="ECO:0000256" key="7">
    <source>
        <dbReference type="ARBA" id="ARBA00022857"/>
    </source>
</evidence>
<dbReference type="Gene3D" id="1.10.1200.80">
    <property type="entry name" value="Putative flavin oxidoreducatase, domain 2"/>
    <property type="match status" value="1"/>
</dbReference>
<dbReference type="GO" id="GO:0050660">
    <property type="term" value="F:flavin adenine dinucleotide binding"/>
    <property type="evidence" value="ECO:0007669"/>
    <property type="project" value="InterPro"/>
</dbReference>
<dbReference type="InterPro" id="IPR001269">
    <property type="entry name" value="DUS_fam"/>
</dbReference>
<evidence type="ECO:0000256" key="1">
    <source>
        <dbReference type="ARBA" id="ARBA00001917"/>
    </source>
</evidence>
<evidence type="ECO:0000256" key="9">
    <source>
        <dbReference type="ARBA" id="ARBA00023002"/>
    </source>
</evidence>
<keyword evidence="7" id="KW-0521">NADP</keyword>
<comment type="similarity">
    <text evidence="12">Belongs to the dus family.</text>
</comment>
<keyword evidence="3" id="KW-0820">tRNA-binding</keyword>
<feature type="domain" description="DUS-like FMN-binding" evidence="15">
    <location>
        <begin position="12"/>
        <end position="317"/>
    </location>
</feature>
<dbReference type="EMBL" id="AP012051">
    <property type="protein sequence ID" value="BAL81374.1"/>
    <property type="molecule type" value="Genomic_DNA"/>
</dbReference>
<feature type="binding site" evidence="14">
    <location>
        <begin position="199"/>
        <end position="201"/>
    </location>
    <ligand>
        <name>FMN</name>
        <dbReference type="ChEBI" id="CHEBI:58210"/>
    </ligand>
</feature>